<evidence type="ECO:0000256" key="4">
    <source>
        <dbReference type="ARBA" id="ARBA00022475"/>
    </source>
</evidence>
<accession>A0A926F5N3</accession>
<keyword evidence="11" id="KW-1185">Reference proteome</keyword>
<name>A0A926F5N3_9FIRM</name>
<dbReference type="PANTHER" id="PTHR30445">
    <property type="entry name" value="K(+)_H(+) ANTIPORTER SUBUNIT KHTT"/>
    <property type="match status" value="1"/>
</dbReference>
<feature type="transmembrane region" description="Helical" evidence="8">
    <location>
        <begin position="76"/>
        <end position="95"/>
    </location>
</feature>
<dbReference type="InterPro" id="IPR006512">
    <property type="entry name" value="YidE_YbjL"/>
</dbReference>
<sequence>MHLFNGVISISSVSYLIFSIMAIVALGYLLGRVTVKGISLGTAGVFVISLLYGAFFYEQLANALKTAEIAQQGLKIVENLGLVFFVTSVGFIAGPKFFKNLKQNFKSYILLGVAIILSGGITCVVCYLIGRNFEADHTQFLALIDGLLSGSLTTTPGFSAAKETVKNVYGANANLAAELESAVTVGYGIAYLFGVIGVVLFVQIMPKIVGANMDEERKKLLSVNTGSAAKALGNLIDIDDMGLGAFGLAALIGIIIGNIKIPLSAKGLSGTCFSLTTTGGCLITALVFGHFSRIGKVNVMPPKKTLECLRELGLMIFLIGAGVAGGANFAKYFKPIYFLYGALMTIVPMIVGFIIATKILKLSLLNSLGSITGGMTSTPALGTLIHVAKTEDVASAYAATYPIALLAVVLVSQFMIVIFG</sequence>
<dbReference type="Pfam" id="PF06826">
    <property type="entry name" value="Asp-Al_Ex"/>
    <property type="match status" value="2"/>
</dbReference>
<evidence type="ECO:0000313" key="10">
    <source>
        <dbReference type="EMBL" id="MBC8596208.1"/>
    </source>
</evidence>
<protein>
    <submittedName>
        <fullName evidence="10">Permease</fullName>
    </submittedName>
</protein>
<evidence type="ECO:0000256" key="2">
    <source>
        <dbReference type="ARBA" id="ARBA00009854"/>
    </source>
</evidence>
<keyword evidence="4" id="KW-1003">Cell membrane</keyword>
<feature type="transmembrane region" description="Helical" evidence="8">
    <location>
        <begin position="189"/>
        <end position="209"/>
    </location>
</feature>
<evidence type="ECO:0000313" key="11">
    <source>
        <dbReference type="Proteomes" id="UP000647416"/>
    </source>
</evidence>
<dbReference type="RefSeq" id="WP_262431735.1">
    <property type="nucleotide sequence ID" value="NZ_JACRTE010000004.1"/>
</dbReference>
<feature type="transmembrane region" description="Helical" evidence="8">
    <location>
        <begin position="241"/>
        <end position="261"/>
    </location>
</feature>
<feature type="transmembrane region" description="Helical" evidence="8">
    <location>
        <begin position="107"/>
        <end position="130"/>
    </location>
</feature>
<dbReference type="NCBIfam" id="TIGR01625">
    <property type="entry name" value="YidE_YbjL_dupl"/>
    <property type="match status" value="1"/>
</dbReference>
<evidence type="ECO:0000259" key="9">
    <source>
        <dbReference type="Pfam" id="PF06826"/>
    </source>
</evidence>
<feature type="transmembrane region" description="Helical" evidence="8">
    <location>
        <begin position="6"/>
        <end position="30"/>
    </location>
</feature>
<evidence type="ECO:0000256" key="1">
    <source>
        <dbReference type="ARBA" id="ARBA00004651"/>
    </source>
</evidence>
<evidence type="ECO:0000256" key="3">
    <source>
        <dbReference type="ARBA" id="ARBA00022448"/>
    </source>
</evidence>
<dbReference type="InterPro" id="IPR050144">
    <property type="entry name" value="AAE_transporter"/>
</dbReference>
<proteinExistence type="inferred from homology"/>
<comment type="subcellular location">
    <subcellularLocation>
        <location evidence="1">Cell membrane</location>
        <topology evidence="1">Multi-pass membrane protein</topology>
    </subcellularLocation>
</comment>
<feature type="transmembrane region" description="Helical" evidence="8">
    <location>
        <begin position="336"/>
        <end position="356"/>
    </location>
</feature>
<keyword evidence="7 8" id="KW-0472">Membrane</keyword>
<evidence type="ECO:0000256" key="5">
    <source>
        <dbReference type="ARBA" id="ARBA00022692"/>
    </source>
</evidence>
<evidence type="ECO:0000256" key="7">
    <source>
        <dbReference type="ARBA" id="ARBA00023136"/>
    </source>
</evidence>
<organism evidence="10 11">
    <name type="scientific">Qingrenia yutianensis</name>
    <dbReference type="NCBI Taxonomy" id="2763676"/>
    <lineage>
        <taxon>Bacteria</taxon>
        <taxon>Bacillati</taxon>
        <taxon>Bacillota</taxon>
        <taxon>Clostridia</taxon>
        <taxon>Eubacteriales</taxon>
        <taxon>Oscillospiraceae</taxon>
        <taxon>Qingrenia</taxon>
    </lineage>
</organism>
<feature type="transmembrane region" description="Helical" evidence="8">
    <location>
        <begin position="394"/>
        <end position="419"/>
    </location>
</feature>
<reference evidence="10" key="1">
    <citation type="submission" date="2020-08" db="EMBL/GenBank/DDBJ databases">
        <title>Genome public.</title>
        <authorList>
            <person name="Liu C."/>
            <person name="Sun Q."/>
        </authorList>
    </citation>
    <scope>NUCLEOTIDE SEQUENCE</scope>
    <source>
        <strain evidence="10">NSJ-50</strain>
    </source>
</reference>
<feature type="transmembrane region" description="Helical" evidence="8">
    <location>
        <begin position="267"/>
        <end position="291"/>
    </location>
</feature>
<comment type="similarity">
    <text evidence="2">Belongs to the AAE transporter (TC 2.A.81) family.</text>
</comment>
<feature type="domain" description="YidE/YbjL duplication" evidence="9">
    <location>
        <begin position="20"/>
        <end position="206"/>
    </location>
</feature>
<evidence type="ECO:0000256" key="8">
    <source>
        <dbReference type="SAM" id="Phobius"/>
    </source>
</evidence>
<dbReference type="EMBL" id="JACRTE010000004">
    <property type="protein sequence ID" value="MBC8596208.1"/>
    <property type="molecule type" value="Genomic_DNA"/>
</dbReference>
<dbReference type="Proteomes" id="UP000647416">
    <property type="component" value="Unassembled WGS sequence"/>
</dbReference>
<comment type="caution">
    <text evidence="10">The sequence shown here is derived from an EMBL/GenBank/DDBJ whole genome shotgun (WGS) entry which is preliminary data.</text>
</comment>
<dbReference type="GO" id="GO:0005886">
    <property type="term" value="C:plasma membrane"/>
    <property type="evidence" value="ECO:0007669"/>
    <property type="project" value="UniProtKB-SubCell"/>
</dbReference>
<gene>
    <name evidence="10" type="ORF">H8706_04900</name>
</gene>
<feature type="transmembrane region" description="Helical" evidence="8">
    <location>
        <begin position="37"/>
        <end position="56"/>
    </location>
</feature>
<keyword evidence="3" id="KW-0813">Transport</keyword>
<keyword evidence="5 8" id="KW-0812">Transmembrane</keyword>
<keyword evidence="6 8" id="KW-1133">Transmembrane helix</keyword>
<feature type="domain" description="YidE/YbjL duplication" evidence="9">
    <location>
        <begin position="246"/>
        <end position="415"/>
    </location>
</feature>
<evidence type="ECO:0000256" key="6">
    <source>
        <dbReference type="ARBA" id="ARBA00022989"/>
    </source>
</evidence>
<dbReference type="AlphaFoldDB" id="A0A926F5N3"/>
<dbReference type="PANTHER" id="PTHR30445:SF3">
    <property type="entry name" value="TRANSPORT PROTEIN YIDE-RELATED"/>
    <property type="match status" value="1"/>
</dbReference>
<feature type="transmembrane region" description="Helical" evidence="8">
    <location>
        <begin position="312"/>
        <end position="330"/>
    </location>
</feature>